<gene>
    <name evidence="9" type="primary">LOC108738787</name>
</gene>
<accession>A0A7F5R3Y6</accession>
<keyword evidence="1" id="KW-0147">Chitin-binding</keyword>
<organism evidence="8 9">
    <name type="scientific">Agrilus planipennis</name>
    <name type="common">Emerald ash borer</name>
    <name type="synonym">Agrilus marcopoli</name>
    <dbReference type="NCBI Taxonomy" id="224129"/>
    <lineage>
        <taxon>Eukaryota</taxon>
        <taxon>Metazoa</taxon>
        <taxon>Ecdysozoa</taxon>
        <taxon>Arthropoda</taxon>
        <taxon>Hexapoda</taxon>
        <taxon>Insecta</taxon>
        <taxon>Pterygota</taxon>
        <taxon>Neoptera</taxon>
        <taxon>Endopterygota</taxon>
        <taxon>Coleoptera</taxon>
        <taxon>Polyphaga</taxon>
        <taxon>Elateriformia</taxon>
        <taxon>Buprestoidea</taxon>
        <taxon>Buprestidae</taxon>
        <taxon>Agrilinae</taxon>
        <taxon>Agrilus</taxon>
    </lineage>
</organism>
<evidence type="ECO:0000256" key="4">
    <source>
        <dbReference type="ARBA" id="ARBA00023157"/>
    </source>
</evidence>
<evidence type="ECO:0000256" key="2">
    <source>
        <dbReference type="ARBA" id="ARBA00022729"/>
    </source>
</evidence>
<evidence type="ECO:0000256" key="5">
    <source>
        <dbReference type="ARBA" id="ARBA00023180"/>
    </source>
</evidence>
<reference evidence="9" key="1">
    <citation type="submission" date="2025-08" db="UniProtKB">
        <authorList>
            <consortium name="RefSeq"/>
        </authorList>
    </citation>
    <scope>IDENTIFICATION</scope>
    <source>
        <tissue evidence="9">Entire body</tissue>
    </source>
</reference>
<dbReference type="Proteomes" id="UP000192223">
    <property type="component" value="Unplaced"/>
</dbReference>
<keyword evidence="4" id="KW-1015">Disulfide bond</keyword>
<protein>
    <submittedName>
        <fullName evidence="9">Probable chitinase 10 isoform X1</fullName>
    </submittedName>
</protein>
<dbReference type="GeneID" id="108738787"/>
<keyword evidence="8" id="KW-1185">Reference proteome</keyword>
<dbReference type="RefSeq" id="XP_025830442.1">
    <property type="nucleotide sequence ID" value="XM_025974657.1"/>
</dbReference>
<dbReference type="PANTHER" id="PTHR23301">
    <property type="entry name" value="CHITIN BINDING PERITROPHIN-A"/>
    <property type="match status" value="1"/>
</dbReference>
<dbReference type="InParanoid" id="A0A7F5R3Y6"/>
<dbReference type="SMART" id="SM00494">
    <property type="entry name" value="ChtBD2"/>
    <property type="match status" value="3"/>
</dbReference>
<name>A0A7F5R3Y6_AGRPL</name>
<dbReference type="OrthoDB" id="8197172at2759"/>
<evidence type="ECO:0000256" key="1">
    <source>
        <dbReference type="ARBA" id="ARBA00022669"/>
    </source>
</evidence>
<dbReference type="Gene3D" id="2.170.140.10">
    <property type="entry name" value="Chitin binding domain"/>
    <property type="match status" value="3"/>
</dbReference>
<dbReference type="GO" id="GO:0005576">
    <property type="term" value="C:extracellular region"/>
    <property type="evidence" value="ECO:0007669"/>
    <property type="project" value="InterPro"/>
</dbReference>
<sequence length="399" mass="44862">MGFFLTIVIISFFVRIECAVQSVFSSGQNPFFNYSNKTNPQNQGVGLGIPPLFINPQKPEDHNPVRPWNQNILDEPNRQTQGVGLGIPPLFINPPKTEDQHSVRPWNQNILGNIEPTIPTIFEKNPCSTMAFNEGQKPVIPIKGRPNEQHLPLNGGCLRARGAFPTSICNKYINCWDGFAQEQTCPENLLFNIAGFCDYPSNVNCQGRILQDFPKVPTPSNDNNIINNILPNFILAYPSTDSPKENNNNYQSNALNLHGAVSNKENTSELYGQNNNLQLKCFQPRGQFPSEQCHKYINCWDGIVTEEECPKGLLFSLKGFCDYPSNVNCGSRTFPNIPYQSTECPGLNGAFRDRMNCRKYIICSLNAVIARYECPEGLYFNEAIGVCDYPVNVRCEIKF</sequence>
<dbReference type="GO" id="GO:0008061">
    <property type="term" value="F:chitin binding"/>
    <property type="evidence" value="ECO:0007669"/>
    <property type="project" value="UniProtKB-KW"/>
</dbReference>
<evidence type="ECO:0000259" key="7">
    <source>
        <dbReference type="PROSITE" id="PS50940"/>
    </source>
</evidence>
<evidence type="ECO:0000256" key="6">
    <source>
        <dbReference type="SAM" id="SignalP"/>
    </source>
</evidence>
<dbReference type="InterPro" id="IPR002557">
    <property type="entry name" value="Chitin-bd_dom"/>
</dbReference>
<feature type="chain" id="PRO_5028834359" evidence="6">
    <location>
        <begin position="20"/>
        <end position="399"/>
    </location>
</feature>
<dbReference type="InterPro" id="IPR051940">
    <property type="entry name" value="Chitin_bind-dev_reg"/>
</dbReference>
<dbReference type="AlphaFoldDB" id="A0A7F5R3Y6"/>
<keyword evidence="3" id="KW-0677">Repeat</keyword>
<dbReference type="PROSITE" id="PS50940">
    <property type="entry name" value="CHIT_BIND_II"/>
    <property type="match status" value="3"/>
</dbReference>
<dbReference type="PANTHER" id="PTHR23301:SF98">
    <property type="entry name" value="CHITIN-BINDING TYPE-2 DOMAIN-CONTAINING PROTEIN-RELATED"/>
    <property type="match status" value="1"/>
</dbReference>
<evidence type="ECO:0000256" key="3">
    <source>
        <dbReference type="ARBA" id="ARBA00022737"/>
    </source>
</evidence>
<evidence type="ECO:0000313" key="9">
    <source>
        <dbReference type="RefSeq" id="XP_025830442.1"/>
    </source>
</evidence>
<feature type="domain" description="Chitin-binding type-2" evidence="7">
    <location>
        <begin position="341"/>
        <end position="397"/>
    </location>
</feature>
<keyword evidence="5" id="KW-0325">Glycoprotein</keyword>
<feature type="domain" description="Chitin-binding type-2" evidence="7">
    <location>
        <begin position="278"/>
        <end position="331"/>
    </location>
</feature>
<dbReference type="KEGG" id="apln:108738787"/>
<dbReference type="InterPro" id="IPR036508">
    <property type="entry name" value="Chitin-bd_dom_sf"/>
</dbReference>
<evidence type="ECO:0000313" key="8">
    <source>
        <dbReference type="Proteomes" id="UP000192223"/>
    </source>
</evidence>
<keyword evidence="2 6" id="KW-0732">Signal</keyword>
<proteinExistence type="predicted"/>
<feature type="signal peptide" evidence="6">
    <location>
        <begin position="1"/>
        <end position="19"/>
    </location>
</feature>
<feature type="domain" description="Chitin-binding type-2" evidence="7">
    <location>
        <begin position="154"/>
        <end position="207"/>
    </location>
</feature>
<dbReference type="SUPFAM" id="SSF57625">
    <property type="entry name" value="Invertebrate chitin-binding proteins"/>
    <property type="match status" value="3"/>
</dbReference>
<dbReference type="Pfam" id="PF01607">
    <property type="entry name" value="CBM_14"/>
    <property type="match status" value="3"/>
</dbReference>